<sequence>MKTKSIFPLFLLAGTLLTAACATPTAKQVGNNSFEWGQVPQQPDLSWADSVGSRQMPGNHVILSANSFGAVADSTVLSTEAIQKAIDSCAVIGGGTVVLQPGYYQTGALFIKSGVNLQLDKGVTLLASPYIHHYPEFRSRIAGIEMTWPAAVINIVNEKNASVSGEGTLDCRGKVFWDKYWEMRKEYEAKGLRWIVDYDCKRVRGILIERSSDITLKGFTLMRTGFWGCQILYSDYCTIDGLTINNNIGGHGPSTDGIDIDSSCNILVENCDVDCNDDNICIKSGRDADGLRVNLPTENVVIRNCIARKGAGLITCGSETSGSIRNVLGYNLEAIGTSAVLRLKSAMNRGGTIENIYMTEVKAENVRHVLAADLNWNPSYSYSTLPKEYEGKEIPEHWRIMLTPVTPPEKGYPRFRNVYVSKVKAENVDEFISASGWNDSLRLENFYLYAIEAQTDKPGKICYTKNFNLSEITLKTEEKNVIELKENEQSNINFNYVKTSPDHRTAGNLAH</sequence>
<dbReference type="EMBL" id="FMYE01000004">
    <property type="protein sequence ID" value="SDB75798.1"/>
    <property type="molecule type" value="Genomic_DNA"/>
</dbReference>
<dbReference type="InterPro" id="IPR006626">
    <property type="entry name" value="PbH1"/>
</dbReference>
<accession>A0A1G6G1F8</accession>
<evidence type="ECO:0000256" key="5">
    <source>
        <dbReference type="SAM" id="SignalP"/>
    </source>
</evidence>
<dbReference type="Pfam" id="PF00295">
    <property type="entry name" value="Glyco_hydro_28"/>
    <property type="match status" value="1"/>
</dbReference>
<evidence type="ECO:0000256" key="4">
    <source>
        <dbReference type="RuleBase" id="RU361169"/>
    </source>
</evidence>
<proteinExistence type="inferred from homology"/>
<evidence type="ECO:0000256" key="1">
    <source>
        <dbReference type="ARBA" id="ARBA00008834"/>
    </source>
</evidence>
<dbReference type="PANTHER" id="PTHR31339:SF9">
    <property type="entry name" value="PLASMIN AND FIBRONECTIN-BINDING PROTEIN A"/>
    <property type="match status" value="1"/>
</dbReference>
<dbReference type="AlphaFoldDB" id="A0A1G6G1F8"/>
<dbReference type="InterPro" id="IPR051801">
    <property type="entry name" value="GH28_Enzymes"/>
</dbReference>
<dbReference type="GO" id="GO:0005975">
    <property type="term" value="P:carbohydrate metabolic process"/>
    <property type="evidence" value="ECO:0007669"/>
    <property type="project" value="InterPro"/>
</dbReference>
<dbReference type="SUPFAM" id="SSF51126">
    <property type="entry name" value="Pectin lyase-like"/>
    <property type="match status" value="1"/>
</dbReference>
<organism evidence="6 7">
    <name type="scientific">Bacteroides ovatus</name>
    <dbReference type="NCBI Taxonomy" id="28116"/>
    <lineage>
        <taxon>Bacteria</taxon>
        <taxon>Pseudomonadati</taxon>
        <taxon>Bacteroidota</taxon>
        <taxon>Bacteroidia</taxon>
        <taxon>Bacteroidales</taxon>
        <taxon>Bacteroidaceae</taxon>
        <taxon>Bacteroides</taxon>
    </lineage>
</organism>
<reference evidence="6 7" key="1">
    <citation type="submission" date="2016-10" db="EMBL/GenBank/DDBJ databases">
        <authorList>
            <person name="de Groot N.N."/>
        </authorList>
    </citation>
    <scope>NUCLEOTIDE SEQUENCE [LARGE SCALE GENOMIC DNA]</scope>
    <source>
        <strain evidence="6 7">NLAE-zl-C500</strain>
    </source>
</reference>
<keyword evidence="2 4" id="KW-0378">Hydrolase</keyword>
<dbReference type="Gene3D" id="2.160.20.10">
    <property type="entry name" value="Single-stranded right-handed beta-helix, Pectin lyase-like"/>
    <property type="match status" value="1"/>
</dbReference>
<dbReference type="InterPro" id="IPR011050">
    <property type="entry name" value="Pectin_lyase_fold/virulence"/>
</dbReference>
<dbReference type="GO" id="GO:0004650">
    <property type="term" value="F:polygalacturonase activity"/>
    <property type="evidence" value="ECO:0007669"/>
    <property type="project" value="InterPro"/>
</dbReference>
<dbReference type="Proteomes" id="UP000183670">
    <property type="component" value="Unassembled WGS sequence"/>
</dbReference>
<evidence type="ECO:0000313" key="6">
    <source>
        <dbReference type="EMBL" id="SDB75798.1"/>
    </source>
</evidence>
<feature type="chain" id="PRO_5010183197" evidence="5">
    <location>
        <begin position="20"/>
        <end position="511"/>
    </location>
</feature>
<name>A0A1G6G1F8_BACOV</name>
<gene>
    <name evidence="6" type="ORF">SAMN05192581_100440</name>
</gene>
<comment type="similarity">
    <text evidence="1 4">Belongs to the glycosyl hydrolase 28 family.</text>
</comment>
<feature type="signal peptide" evidence="5">
    <location>
        <begin position="1"/>
        <end position="19"/>
    </location>
</feature>
<dbReference type="SMART" id="SM00710">
    <property type="entry name" value="PbH1"/>
    <property type="match status" value="3"/>
</dbReference>
<dbReference type="InterPro" id="IPR000743">
    <property type="entry name" value="Glyco_hydro_28"/>
</dbReference>
<evidence type="ECO:0000256" key="3">
    <source>
        <dbReference type="ARBA" id="ARBA00023295"/>
    </source>
</evidence>
<protein>
    <submittedName>
        <fullName evidence="6">Parallel beta-helix repeat (Two copies)</fullName>
    </submittedName>
</protein>
<keyword evidence="3 4" id="KW-0326">Glycosidase</keyword>
<dbReference type="RefSeq" id="WP_074556786.1">
    <property type="nucleotide sequence ID" value="NZ_FMYE01000004.1"/>
</dbReference>
<keyword evidence="5" id="KW-0732">Signal</keyword>
<evidence type="ECO:0000256" key="2">
    <source>
        <dbReference type="ARBA" id="ARBA00022801"/>
    </source>
</evidence>
<evidence type="ECO:0000313" key="7">
    <source>
        <dbReference type="Proteomes" id="UP000183670"/>
    </source>
</evidence>
<dbReference type="PROSITE" id="PS51257">
    <property type="entry name" value="PROKAR_LIPOPROTEIN"/>
    <property type="match status" value="1"/>
</dbReference>
<dbReference type="InterPro" id="IPR012334">
    <property type="entry name" value="Pectin_lyas_fold"/>
</dbReference>
<dbReference type="PANTHER" id="PTHR31339">
    <property type="entry name" value="PECTIN LYASE-RELATED"/>
    <property type="match status" value="1"/>
</dbReference>